<reference evidence="4" key="1">
    <citation type="journal article" date="2011" name="Genome Biol.">
        <title>Comparative genomics of the social amoebae Dictyostelium discoideum and Dictyostelium purpureum.</title>
        <authorList>
            <consortium name="US DOE Joint Genome Institute (JGI-PGF)"/>
            <person name="Sucgang R."/>
            <person name="Kuo A."/>
            <person name="Tian X."/>
            <person name="Salerno W."/>
            <person name="Parikh A."/>
            <person name="Feasley C.L."/>
            <person name="Dalin E."/>
            <person name="Tu H."/>
            <person name="Huang E."/>
            <person name="Barry K."/>
            <person name="Lindquist E."/>
            <person name="Shapiro H."/>
            <person name="Bruce D."/>
            <person name="Schmutz J."/>
            <person name="Salamov A."/>
            <person name="Fey P."/>
            <person name="Gaudet P."/>
            <person name="Anjard C."/>
            <person name="Babu M.M."/>
            <person name="Basu S."/>
            <person name="Bushmanova Y."/>
            <person name="van der Wel H."/>
            <person name="Katoh-Kurasawa M."/>
            <person name="Dinh C."/>
            <person name="Coutinho P.M."/>
            <person name="Saito T."/>
            <person name="Elias M."/>
            <person name="Schaap P."/>
            <person name="Kay R.R."/>
            <person name="Henrissat B."/>
            <person name="Eichinger L."/>
            <person name="Rivero F."/>
            <person name="Putnam N.H."/>
            <person name="West C.M."/>
            <person name="Loomis W.F."/>
            <person name="Chisholm R.L."/>
            <person name="Shaulsky G."/>
            <person name="Strassmann J.E."/>
            <person name="Queller D.C."/>
            <person name="Kuspa A."/>
            <person name="Grigoriev I.V."/>
        </authorList>
    </citation>
    <scope>NUCLEOTIDE SEQUENCE [LARGE SCALE GENOMIC DNA]</scope>
    <source>
        <strain evidence="4">QSDP1</strain>
    </source>
</reference>
<dbReference type="AlphaFoldDB" id="F0ZTS1"/>
<accession>F0ZTS1</accession>
<sequence>MDKKEENEKLNFFSENFDPLFALQNADKVKLPFPKIKPLDNIHKARVLLHPSDENYVQIKKPQPQSQQPQPQPQQPQQTQPPQIQQEQEQKQQNTALETSQSNTTPSVTTNISTVTSTTTTTTTIPTVNEKYSNPNIKKVDVEEFKLIKNIANLFTDGPISLLRKALETKSRIKIIIRDISSIRGYCQGYLVAFDKHWNIILRDVEEEYTEYHFLSAEEQEKTNRHQKIKKYYGQLFIKGDTIVSVILLS</sequence>
<dbReference type="GO" id="GO:0033962">
    <property type="term" value="P:P-body assembly"/>
    <property type="evidence" value="ECO:0000318"/>
    <property type="project" value="GO_Central"/>
</dbReference>
<dbReference type="OrthoDB" id="10002367at2759"/>
<keyword evidence="4" id="KW-1185">Reference proteome</keyword>
<dbReference type="GO" id="GO:0046540">
    <property type="term" value="C:U4/U6 x U5 tri-snRNP complex"/>
    <property type="evidence" value="ECO:0000318"/>
    <property type="project" value="GO_Central"/>
</dbReference>
<dbReference type="OMA" id="HWNIILR"/>
<dbReference type="GO" id="GO:0000932">
    <property type="term" value="C:P-body"/>
    <property type="evidence" value="ECO:0000318"/>
    <property type="project" value="GO_Central"/>
</dbReference>
<feature type="compositionally biased region" description="Low complexity" evidence="1">
    <location>
        <begin position="58"/>
        <end position="93"/>
    </location>
</feature>
<dbReference type="Pfam" id="PF01423">
    <property type="entry name" value="LSM"/>
    <property type="match status" value="1"/>
</dbReference>
<dbReference type="GO" id="GO:0071013">
    <property type="term" value="C:catalytic step 2 spliceosome"/>
    <property type="evidence" value="ECO:0000318"/>
    <property type="project" value="GO_Central"/>
</dbReference>
<dbReference type="SUPFAM" id="SSF50182">
    <property type="entry name" value="Sm-like ribonucleoproteins"/>
    <property type="match status" value="1"/>
</dbReference>
<dbReference type="KEGG" id="dpp:DICPUDRAFT_81530"/>
<dbReference type="EMBL" id="GL871182">
    <property type="protein sequence ID" value="EGC32643.1"/>
    <property type="molecule type" value="Genomic_DNA"/>
</dbReference>
<dbReference type="PANTHER" id="PTHR21415">
    <property type="entry name" value="U7 SNRNA-ASSOCIATED SM-LIKE PROTEIN LSM11"/>
    <property type="match status" value="1"/>
</dbReference>
<dbReference type="InParanoid" id="F0ZTS1"/>
<dbReference type="GO" id="GO:1990726">
    <property type="term" value="C:Lsm1-7-Pat1 complex"/>
    <property type="evidence" value="ECO:0000318"/>
    <property type="project" value="GO_Central"/>
</dbReference>
<dbReference type="eggNOG" id="ENOG502QS1B">
    <property type="taxonomic scope" value="Eukaryota"/>
</dbReference>
<organism evidence="3 4">
    <name type="scientific">Dictyostelium purpureum</name>
    <name type="common">Slime mold</name>
    <dbReference type="NCBI Taxonomy" id="5786"/>
    <lineage>
        <taxon>Eukaryota</taxon>
        <taxon>Amoebozoa</taxon>
        <taxon>Evosea</taxon>
        <taxon>Eumycetozoa</taxon>
        <taxon>Dictyostelia</taxon>
        <taxon>Dictyosteliales</taxon>
        <taxon>Dictyosteliaceae</taxon>
        <taxon>Dictyostelium</taxon>
    </lineage>
</organism>
<dbReference type="FunFam" id="2.30.30.100:FF:000122">
    <property type="entry name" value="U7 snRNA-associated Sm-like protein LSm11"/>
    <property type="match status" value="1"/>
</dbReference>
<gene>
    <name evidence="3" type="ORF">DICPUDRAFT_81530</name>
</gene>
<dbReference type="RefSeq" id="XP_003290812.1">
    <property type="nucleotide sequence ID" value="XM_003290764.1"/>
</dbReference>
<evidence type="ECO:0000313" key="3">
    <source>
        <dbReference type="EMBL" id="EGC32643.1"/>
    </source>
</evidence>
<evidence type="ECO:0000259" key="2">
    <source>
        <dbReference type="PROSITE" id="PS52002"/>
    </source>
</evidence>
<feature type="compositionally biased region" description="Low complexity" evidence="1">
    <location>
        <begin position="102"/>
        <end position="121"/>
    </location>
</feature>
<dbReference type="GO" id="GO:0003723">
    <property type="term" value="F:RNA binding"/>
    <property type="evidence" value="ECO:0000318"/>
    <property type="project" value="GO_Central"/>
</dbReference>
<dbReference type="VEuPathDB" id="AmoebaDB:DICPUDRAFT_81530"/>
<dbReference type="InterPro" id="IPR010920">
    <property type="entry name" value="LSM_dom_sf"/>
</dbReference>
<feature type="region of interest" description="Disordered" evidence="1">
    <location>
        <begin position="53"/>
        <end position="121"/>
    </location>
</feature>
<dbReference type="GO" id="GO:0071011">
    <property type="term" value="C:precatalytic spliceosome"/>
    <property type="evidence" value="ECO:0000318"/>
    <property type="project" value="GO_Central"/>
</dbReference>
<dbReference type="PROSITE" id="PS52002">
    <property type="entry name" value="SM"/>
    <property type="match status" value="1"/>
</dbReference>
<dbReference type="GO" id="GO:0005688">
    <property type="term" value="C:U6 snRNP"/>
    <property type="evidence" value="ECO:0000318"/>
    <property type="project" value="GO_Central"/>
</dbReference>
<dbReference type="InterPro" id="IPR001163">
    <property type="entry name" value="Sm_dom_euk/arc"/>
</dbReference>
<dbReference type="InterPro" id="IPR039267">
    <property type="entry name" value="Lsm11"/>
</dbReference>
<name>F0ZTS1_DICPU</name>
<feature type="domain" description="Sm" evidence="2">
    <location>
        <begin position="162"/>
        <end position="250"/>
    </location>
</feature>
<dbReference type="STRING" id="5786.F0ZTS1"/>
<proteinExistence type="predicted"/>
<dbReference type="GO" id="GO:0000398">
    <property type="term" value="P:mRNA splicing, via spliceosome"/>
    <property type="evidence" value="ECO:0000318"/>
    <property type="project" value="GO_Central"/>
</dbReference>
<evidence type="ECO:0000256" key="1">
    <source>
        <dbReference type="SAM" id="MobiDB-lite"/>
    </source>
</evidence>
<dbReference type="InterPro" id="IPR047575">
    <property type="entry name" value="Sm"/>
</dbReference>
<dbReference type="GeneID" id="10508524"/>
<evidence type="ECO:0000313" key="4">
    <source>
        <dbReference type="Proteomes" id="UP000001064"/>
    </source>
</evidence>
<dbReference type="SMART" id="SM00651">
    <property type="entry name" value="Sm"/>
    <property type="match status" value="1"/>
</dbReference>
<dbReference type="Proteomes" id="UP000001064">
    <property type="component" value="Unassembled WGS sequence"/>
</dbReference>
<protein>
    <recommendedName>
        <fullName evidence="2">Sm domain-containing protein</fullName>
    </recommendedName>
</protein>
<dbReference type="GO" id="GO:0071209">
    <property type="term" value="F:U7 snRNA binding"/>
    <property type="evidence" value="ECO:0007669"/>
    <property type="project" value="InterPro"/>
</dbReference>
<dbReference type="PANTHER" id="PTHR21415:SF1">
    <property type="entry name" value="U7 SNRNA-ASSOCIATED SM-LIKE PROTEIN LSM11"/>
    <property type="match status" value="1"/>
</dbReference>
<dbReference type="Gene3D" id="2.30.30.100">
    <property type="match status" value="1"/>
</dbReference>